<dbReference type="EMBL" id="GBXM01071107">
    <property type="protein sequence ID" value="JAH37470.1"/>
    <property type="molecule type" value="Transcribed_RNA"/>
</dbReference>
<proteinExistence type="predicted"/>
<feature type="signal peptide" evidence="1">
    <location>
        <begin position="1"/>
        <end position="20"/>
    </location>
</feature>
<accession>A0A0E9S9W5</accession>
<dbReference type="AlphaFoldDB" id="A0A0E9S9W5"/>
<protein>
    <submittedName>
        <fullName evidence="2">Uncharacterized protein</fullName>
    </submittedName>
</protein>
<reference evidence="2" key="2">
    <citation type="journal article" date="2015" name="Fish Shellfish Immunol.">
        <title>Early steps in the European eel (Anguilla anguilla)-Vibrio vulnificus interaction in the gills: Role of the RtxA13 toxin.</title>
        <authorList>
            <person name="Callol A."/>
            <person name="Pajuelo D."/>
            <person name="Ebbesson L."/>
            <person name="Teles M."/>
            <person name="MacKenzie S."/>
            <person name="Amaro C."/>
        </authorList>
    </citation>
    <scope>NUCLEOTIDE SEQUENCE</scope>
</reference>
<organism evidence="2">
    <name type="scientific">Anguilla anguilla</name>
    <name type="common">European freshwater eel</name>
    <name type="synonym">Muraena anguilla</name>
    <dbReference type="NCBI Taxonomy" id="7936"/>
    <lineage>
        <taxon>Eukaryota</taxon>
        <taxon>Metazoa</taxon>
        <taxon>Chordata</taxon>
        <taxon>Craniata</taxon>
        <taxon>Vertebrata</taxon>
        <taxon>Euteleostomi</taxon>
        <taxon>Actinopterygii</taxon>
        <taxon>Neopterygii</taxon>
        <taxon>Teleostei</taxon>
        <taxon>Anguilliformes</taxon>
        <taxon>Anguillidae</taxon>
        <taxon>Anguilla</taxon>
    </lineage>
</organism>
<keyword evidence="1" id="KW-0732">Signal</keyword>
<reference evidence="2" key="1">
    <citation type="submission" date="2014-11" db="EMBL/GenBank/DDBJ databases">
        <authorList>
            <person name="Amaro Gonzalez C."/>
        </authorList>
    </citation>
    <scope>NUCLEOTIDE SEQUENCE</scope>
</reference>
<evidence type="ECO:0000313" key="2">
    <source>
        <dbReference type="EMBL" id="JAH37470.1"/>
    </source>
</evidence>
<feature type="chain" id="PRO_5002432053" evidence="1">
    <location>
        <begin position="21"/>
        <end position="33"/>
    </location>
</feature>
<sequence>MQLSLLLVQTCLLINTLIKACGVLKKKVCRVCV</sequence>
<evidence type="ECO:0000256" key="1">
    <source>
        <dbReference type="SAM" id="SignalP"/>
    </source>
</evidence>
<name>A0A0E9S9W5_ANGAN</name>